<protein>
    <submittedName>
        <fullName evidence="8">Tfp pilus assembly protein PilF</fullName>
    </submittedName>
</protein>
<evidence type="ECO:0000256" key="3">
    <source>
        <dbReference type="ARBA" id="ARBA00022737"/>
    </source>
</evidence>
<evidence type="ECO:0000256" key="4">
    <source>
        <dbReference type="PROSITE-ProRule" id="PRU00339"/>
    </source>
</evidence>
<feature type="domain" description="CHAT" evidence="7">
    <location>
        <begin position="74"/>
        <end position="370"/>
    </location>
</feature>
<evidence type="ECO:0000256" key="2">
    <source>
        <dbReference type="ARBA" id="ARBA00022490"/>
    </source>
</evidence>
<dbReference type="PROSITE" id="PS50005">
    <property type="entry name" value="TPR"/>
    <property type="match status" value="12"/>
</dbReference>
<dbReference type="GO" id="GO:0001965">
    <property type="term" value="F:G-protein alpha-subunit binding"/>
    <property type="evidence" value="ECO:0007669"/>
    <property type="project" value="TreeGrafter"/>
</dbReference>
<dbReference type="PANTHER" id="PTHR45954:SF1">
    <property type="entry name" value="LD33695P"/>
    <property type="match status" value="1"/>
</dbReference>
<dbReference type="PANTHER" id="PTHR45954">
    <property type="entry name" value="LD33695P"/>
    <property type="match status" value="1"/>
</dbReference>
<dbReference type="Gene3D" id="1.25.40.10">
    <property type="entry name" value="Tetratricopeptide repeat domain"/>
    <property type="match status" value="4"/>
</dbReference>
<dbReference type="EMBL" id="PVWG01000010">
    <property type="protein sequence ID" value="PSB19479.1"/>
    <property type="molecule type" value="Genomic_DNA"/>
</dbReference>
<sequence>MSIITIREQQKTETGFKAVLKFDGDNEYQIEVCDPFTPLDEERLEWYFERWLVFPGLDTVKAEAAKVSVRSYGESLFEQVFKRDVDAYSEYKGIRSSIRQIEIIGNSPEFQALHWEALHDPQMPRPLAVDRVMVRKLVEARAEQAIVAPSAVINLLVVTARPGEENDVNHRTISRPLIELIQQSNLRVNVDLLRPATFEALSNHLEEKGAGFYHIVHLDMHGAVMSYEQLKSMPRDRFTFRAFGEQVESFEGVKGFLSFESGIPGKSDLRVAAELADLLTGKNVPVCILNACQSAKQVRGDERETSLGAALMAAGMQTVLAMGYSVTVTAAKILMTTLYQQLFAQKSLDEAIRLGRKALCDRQERKAYFNQTISLEDWLLPVVYRRGQVDFGLRSFTPQEEEAYWQQQELAYRFEAPPYGFVGRDLEILKIERSLLRQNVLLVQGMGGTGKTTLLNYLREWWQTTQFVKEVFYFGYDQKAHTLEQILFAIGQRVYDKYEAAQFQVMSVGAQVQKLAATLNSQPFGLMLDNLESVTGQALAIQNTLDLQEQEKLRDFLRRLVGGKTKVVLGSRSREAWLDGVLKGAVYELRGLDQESRTALAEKILARQVQNEGKIERLRKSDDFKKLMKLLAGHPLAMEGVLENLRCRSAAEVLAGLDSGDVTLDSGSADKTASILKCVEYSHSNLSSDAQKLLVCLATFSGFLFHSALPQYAEQLRQLAPFERYPFEQFDGAIEEAIDWGLLSPINVDNPHLLTIQPVFPYFLKTKLNQLDVATRKALSEGFKNHYLGGARHYNRLMDSKEPQERQTGIDFCQLEYENLYNALQISLNAKDKLTIQIYACLNQYLGLVKDKKGKFALAQSVYDKLAAYPIEEHSFEIELIILGLLDCLAREYLEAKDYEKSREYYKITLDLIQKREELIPKEVKGKVLANTYHQLGRVAEELREFEEARHNYQQALQINIEFNDRYNQASTYHQLGMVAEELREFEEARHNYQQALQINIEFNDRYNQASTYHQLGMVAEELREFEEARHNYQQALQINIEFNDRYNQASTYHQLGMVAEELREFEEARHNYQQALQINIEFNDRYNQASTYHQLGSVALELREFEEARHNYQQALQIKIEFNDRYNQASTYQQLGVVALELREFEEARHNYQQALQIKIEFNDRYNQASTYQQLGVVALELREFEEARHNYQQALQIKIEFNDRYNQASTYQQLGVVALELREFEEARHNYQQALQIKIEFNDRYNQASTYQQLGVVALELREFEEARHNYQQALQIKIEFNDRYNQASTYHNLGVVAEELREFEQARTHYQQSLQIKIEFNDRYAQAVTYHQLGTVARQLREFEEARKNYQQALQINIEFNDRYAQARTCHQLGVVAQELRELEEARQNYQQALQIYIEFDDRYSQASTYHNLGIVAQELREFEQARTDYQQALQIFIEFNDRYSQASTYGQLGFLAEAEGNQAEAKTCLQQALEIFVEFGDEYRAAIAQQSLDRLSS</sequence>
<feature type="repeat" description="TPR" evidence="4">
    <location>
        <begin position="1170"/>
        <end position="1203"/>
    </location>
</feature>
<dbReference type="Proteomes" id="UP000238634">
    <property type="component" value="Unassembled WGS sequence"/>
</dbReference>
<evidence type="ECO:0000313" key="9">
    <source>
        <dbReference type="Proteomes" id="UP000238634"/>
    </source>
</evidence>
<comment type="subcellular location">
    <subcellularLocation>
        <location evidence="1">Cytoplasm</location>
    </subcellularLocation>
</comment>
<keyword evidence="9" id="KW-1185">Reference proteome</keyword>
<comment type="caution">
    <text evidence="8">The sequence shown here is derived from an EMBL/GenBank/DDBJ whole genome shotgun (WGS) entry which is preliminary data.</text>
</comment>
<dbReference type="GO" id="GO:0005092">
    <property type="term" value="F:GDP-dissociation inhibitor activity"/>
    <property type="evidence" value="ECO:0007669"/>
    <property type="project" value="TreeGrafter"/>
</dbReference>
<feature type="repeat" description="TPR" evidence="4">
    <location>
        <begin position="970"/>
        <end position="1003"/>
    </location>
</feature>
<feature type="repeat" description="TPR" evidence="4">
    <location>
        <begin position="1010"/>
        <end position="1043"/>
    </location>
</feature>
<accession>A0A2T1DG52</accession>
<dbReference type="RefSeq" id="WP_106253992.1">
    <property type="nucleotide sequence ID" value="NZ_PVWG01000010.1"/>
</dbReference>
<proteinExistence type="predicted"/>
<dbReference type="Pfam" id="PF12770">
    <property type="entry name" value="CHAT"/>
    <property type="match status" value="1"/>
</dbReference>
<evidence type="ECO:0000256" key="1">
    <source>
        <dbReference type="ARBA" id="ARBA00004496"/>
    </source>
</evidence>
<organism evidence="8 9">
    <name type="scientific">Phormidesmis priestleyi ULC007</name>
    <dbReference type="NCBI Taxonomy" id="1920490"/>
    <lineage>
        <taxon>Bacteria</taxon>
        <taxon>Bacillati</taxon>
        <taxon>Cyanobacteriota</taxon>
        <taxon>Cyanophyceae</taxon>
        <taxon>Leptolyngbyales</taxon>
        <taxon>Leptolyngbyaceae</taxon>
        <taxon>Phormidesmis</taxon>
    </lineage>
</organism>
<dbReference type="InterPro" id="IPR011990">
    <property type="entry name" value="TPR-like_helical_dom_sf"/>
</dbReference>
<gene>
    <name evidence="8" type="ORF">C7B65_11210</name>
</gene>
<keyword evidence="2" id="KW-0963">Cytoplasm</keyword>
<dbReference type="GO" id="GO:0005938">
    <property type="term" value="C:cell cortex"/>
    <property type="evidence" value="ECO:0007669"/>
    <property type="project" value="TreeGrafter"/>
</dbReference>
<feature type="repeat" description="TPR" evidence="4">
    <location>
        <begin position="1090"/>
        <end position="1123"/>
    </location>
</feature>
<feature type="repeat" description="TPR" evidence="4">
    <location>
        <begin position="1050"/>
        <end position="1083"/>
    </location>
</feature>
<dbReference type="SUPFAM" id="SSF48452">
    <property type="entry name" value="TPR-like"/>
    <property type="match status" value="4"/>
</dbReference>
<evidence type="ECO:0000313" key="8">
    <source>
        <dbReference type="EMBL" id="PSB19479.1"/>
    </source>
</evidence>
<dbReference type="InterPro" id="IPR052386">
    <property type="entry name" value="GPSM"/>
</dbReference>
<dbReference type="SUPFAM" id="SSF52540">
    <property type="entry name" value="P-loop containing nucleoside triphosphate hydrolases"/>
    <property type="match status" value="1"/>
</dbReference>
<keyword evidence="4" id="KW-0802">TPR repeat</keyword>
<evidence type="ECO:0000259" key="7">
    <source>
        <dbReference type="Pfam" id="PF12770"/>
    </source>
</evidence>
<dbReference type="InterPro" id="IPR019734">
    <property type="entry name" value="TPR_rpt"/>
</dbReference>
<keyword evidence="3" id="KW-0677">Repeat</keyword>
<dbReference type="Pfam" id="PF13424">
    <property type="entry name" value="TPR_12"/>
    <property type="match status" value="7"/>
</dbReference>
<dbReference type="InterPro" id="IPR024983">
    <property type="entry name" value="CHAT_dom"/>
</dbReference>
<dbReference type="Gene3D" id="3.40.50.300">
    <property type="entry name" value="P-loop containing nucleotide triphosphate hydrolases"/>
    <property type="match status" value="1"/>
</dbReference>
<feature type="coiled-coil region" evidence="5">
    <location>
        <begin position="1336"/>
        <end position="1406"/>
    </location>
</feature>
<feature type="repeat" description="TPR" evidence="4">
    <location>
        <begin position="1210"/>
        <end position="1243"/>
    </location>
</feature>
<evidence type="ECO:0000259" key="6">
    <source>
        <dbReference type="Pfam" id="PF05729"/>
    </source>
</evidence>
<reference evidence="8 9" key="2">
    <citation type="submission" date="2018-03" db="EMBL/GenBank/DDBJ databases">
        <title>The ancient ancestry and fast evolution of plastids.</title>
        <authorList>
            <person name="Moore K.R."/>
            <person name="Magnabosco C."/>
            <person name="Momper L."/>
            <person name="Gold D.A."/>
            <person name="Bosak T."/>
            <person name="Fournier G.P."/>
        </authorList>
    </citation>
    <scope>NUCLEOTIDE SEQUENCE [LARGE SCALE GENOMIC DNA]</scope>
    <source>
        <strain evidence="8 9">ULC007</strain>
    </source>
</reference>
<dbReference type="InterPro" id="IPR027417">
    <property type="entry name" value="P-loop_NTPase"/>
</dbReference>
<feature type="repeat" description="TPR" evidence="4">
    <location>
        <begin position="1290"/>
        <end position="1323"/>
    </location>
</feature>
<dbReference type="Pfam" id="PF05729">
    <property type="entry name" value="NACHT"/>
    <property type="match status" value="1"/>
</dbReference>
<feature type="repeat" description="TPR" evidence="4">
    <location>
        <begin position="1330"/>
        <end position="1363"/>
    </location>
</feature>
<keyword evidence="5" id="KW-0175">Coiled coil</keyword>
<feature type="repeat" description="TPR" evidence="4">
    <location>
        <begin position="1250"/>
        <end position="1283"/>
    </location>
</feature>
<dbReference type="SMART" id="SM00028">
    <property type="entry name" value="TPR"/>
    <property type="match status" value="15"/>
</dbReference>
<feature type="repeat" description="TPR" evidence="4">
    <location>
        <begin position="1130"/>
        <end position="1163"/>
    </location>
</feature>
<reference evidence="8 9" key="1">
    <citation type="submission" date="2018-02" db="EMBL/GenBank/DDBJ databases">
        <authorList>
            <person name="Cohen D.B."/>
            <person name="Kent A.D."/>
        </authorList>
    </citation>
    <scope>NUCLEOTIDE SEQUENCE [LARGE SCALE GENOMIC DNA]</scope>
    <source>
        <strain evidence="8 9">ULC007</strain>
    </source>
</reference>
<feature type="domain" description="NACHT" evidence="6">
    <location>
        <begin position="440"/>
        <end position="606"/>
    </location>
</feature>
<dbReference type="InterPro" id="IPR007111">
    <property type="entry name" value="NACHT_NTPase"/>
</dbReference>
<dbReference type="STRING" id="1920490.GCA_001895925_04690"/>
<name>A0A2T1DG52_9CYAN</name>
<feature type="repeat" description="TPR" evidence="4">
    <location>
        <begin position="930"/>
        <end position="963"/>
    </location>
</feature>
<feature type="repeat" description="TPR" evidence="4">
    <location>
        <begin position="1410"/>
        <end position="1443"/>
    </location>
</feature>
<evidence type="ECO:0000256" key="5">
    <source>
        <dbReference type="SAM" id="Coils"/>
    </source>
</evidence>